<dbReference type="EMBL" id="JAMZFV010000024">
    <property type="protein sequence ID" value="MCP1111142.1"/>
    <property type="molecule type" value="Genomic_DNA"/>
</dbReference>
<dbReference type="SMART" id="SM01092">
    <property type="entry name" value="CO_deh_flav_C"/>
    <property type="match status" value="1"/>
</dbReference>
<keyword evidence="5" id="KW-1185">Reference proteome</keyword>
<dbReference type="NCBIfam" id="NF043083">
    <property type="entry name" value="XdhB_XDHase"/>
    <property type="match status" value="1"/>
</dbReference>
<dbReference type="InterPro" id="IPR036318">
    <property type="entry name" value="FAD-bd_PCMH-like_sf"/>
</dbReference>
<dbReference type="InterPro" id="IPR002346">
    <property type="entry name" value="Mopterin_DH_FAD-bd"/>
</dbReference>
<evidence type="ECO:0000259" key="3">
    <source>
        <dbReference type="PROSITE" id="PS51387"/>
    </source>
</evidence>
<name>A0ABT1EKB0_9FIRM</name>
<keyword evidence="2" id="KW-0560">Oxidoreductase</keyword>
<evidence type="ECO:0000313" key="5">
    <source>
        <dbReference type="Proteomes" id="UP001523565"/>
    </source>
</evidence>
<dbReference type="InterPro" id="IPR016167">
    <property type="entry name" value="FAD-bd_PCMH_sub1"/>
</dbReference>
<dbReference type="Pfam" id="PF03450">
    <property type="entry name" value="CO_deh_flav_C"/>
    <property type="match status" value="1"/>
</dbReference>
<dbReference type="InterPro" id="IPR016169">
    <property type="entry name" value="FAD-bd_PCMH_sub2"/>
</dbReference>
<dbReference type="Gene3D" id="3.30.390.50">
    <property type="entry name" value="CO dehydrogenase flavoprotein, C-terminal domain"/>
    <property type="match status" value="1"/>
</dbReference>
<accession>A0ABT1EKB0</accession>
<dbReference type="InterPro" id="IPR016166">
    <property type="entry name" value="FAD-bd_PCMH"/>
</dbReference>
<evidence type="ECO:0000256" key="1">
    <source>
        <dbReference type="ARBA" id="ARBA00022630"/>
    </source>
</evidence>
<dbReference type="PROSITE" id="PS51387">
    <property type="entry name" value="FAD_PCMH"/>
    <property type="match status" value="1"/>
</dbReference>
<proteinExistence type="predicted"/>
<dbReference type="InterPro" id="IPR050031">
    <property type="entry name" value="XdhB_XDHase"/>
</dbReference>
<dbReference type="Proteomes" id="UP001523565">
    <property type="component" value="Unassembled WGS sequence"/>
</dbReference>
<dbReference type="RefSeq" id="WP_262070022.1">
    <property type="nucleotide sequence ID" value="NZ_JAMXOC010000024.1"/>
</dbReference>
<dbReference type="Gene3D" id="3.30.43.10">
    <property type="entry name" value="Uridine Diphospho-n-acetylenolpyruvylglucosamine Reductase, domain 2"/>
    <property type="match status" value="1"/>
</dbReference>
<reference evidence="4 5" key="1">
    <citation type="journal article" date="2022" name="Genome Biol. Evol.">
        <title>Host diet, physiology and behaviors set the stage for Lachnospiraceae cladogenesis.</title>
        <authorList>
            <person name="Vera-Ponce De Leon A."/>
            <person name="Schneider M."/>
            <person name="Jahnes B.C."/>
            <person name="Sadowski V."/>
            <person name="Camuy-Velez L.A."/>
            <person name="Duan J."/>
            <person name="Sabree Z.L."/>
        </authorList>
    </citation>
    <scope>NUCLEOTIDE SEQUENCE [LARGE SCALE GENOMIC DNA]</scope>
    <source>
        <strain evidence="4 5">PAL227</strain>
    </source>
</reference>
<gene>
    <name evidence="4" type="primary">xdhB</name>
    <name evidence="4" type="ORF">NK118_12875</name>
</gene>
<dbReference type="InterPro" id="IPR051312">
    <property type="entry name" value="Diverse_Substr_Oxidored"/>
</dbReference>
<keyword evidence="1" id="KW-0285">Flavoprotein</keyword>
<organism evidence="4 5">
    <name type="scientific">Ohessyouella blattaphilus</name>
    <dbReference type="NCBI Taxonomy" id="2949333"/>
    <lineage>
        <taxon>Bacteria</taxon>
        <taxon>Bacillati</taxon>
        <taxon>Bacillota</taxon>
        <taxon>Clostridia</taxon>
        <taxon>Lachnospirales</taxon>
        <taxon>Lachnospiraceae</taxon>
        <taxon>Ohessyouella</taxon>
    </lineage>
</organism>
<feature type="domain" description="FAD-binding PCMH-type" evidence="3">
    <location>
        <begin position="1"/>
        <end position="176"/>
    </location>
</feature>
<dbReference type="SUPFAM" id="SSF56176">
    <property type="entry name" value="FAD-binding/transporter-associated domain-like"/>
    <property type="match status" value="1"/>
</dbReference>
<evidence type="ECO:0000256" key="2">
    <source>
        <dbReference type="ARBA" id="ARBA00023002"/>
    </source>
</evidence>
<dbReference type="SUPFAM" id="SSF55447">
    <property type="entry name" value="CO dehydrogenase flavoprotein C-terminal domain-like"/>
    <property type="match status" value="1"/>
</dbReference>
<dbReference type="PANTHER" id="PTHR42659">
    <property type="entry name" value="XANTHINE DEHYDROGENASE SUBUNIT C-RELATED"/>
    <property type="match status" value="1"/>
</dbReference>
<dbReference type="InterPro" id="IPR005107">
    <property type="entry name" value="CO_DH_flav_C"/>
</dbReference>
<protein>
    <submittedName>
        <fullName evidence="4">Xanthine dehydrogenase FAD-binding subunit XdhB</fullName>
    </submittedName>
</protein>
<dbReference type="InterPro" id="IPR036683">
    <property type="entry name" value="CO_DH_flav_C_dom_sf"/>
</dbReference>
<dbReference type="NCBIfam" id="NF007427">
    <property type="entry name" value="PRK09971.1"/>
    <property type="match status" value="1"/>
</dbReference>
<dbReference type="Gene3D" id="3.30.465.10">
    <property type="match status" value="1"/>
</dbReference>
<evidence type="ECO:0000313" key="4">
    <source>
        <dbReference type="EMBL" id="MCP1111142.1"/>
    </source>
</evidence>
<comment type="caution">
    <text evidence="4">The sequence shown here is derived from an EMBL/GenBank/DDBJ whole genome shotgun (WGS) entry which is preliminary data.</text>
</comment>
<dbReference type="PANTHER" id="PTHR42659:SF9">
    <property type="entry name" value="XANTHINE DEHYDROGENASE FAD-BINDING SUBUNIT XDHB-RELATED"/>
    <property type="match status" value="1"/>
</dbReference>
<dbReference type="Pfam" id="PF00941">
    <property type="entry name" value="FAD_binding_5"/>
    <property type="match status" value="1"/>
</dbReference>
<sequence>MYDLGSIYQARAIEDAIRALRERPGSKLINGGTDVLVQVREGRLAGVSLVSIHNLEELKGVRLEADGTIVIGSGTTFSQITGNAIIQKYIPMLGEAVDQVGGPQIRNVGTIGGNVCNGVTSADSGSTLMVYNAVMVVQGSEGIRHISIHDWYAGPSKTVLKPDEVLLNIQIRKEDYEGYTGQYLKYGKRQAMEIATLGCGVLVKLSADKEKAGDIRIAFGVAGPNPLRCRQTEEACRQRPVNRETALFISEQVLREIKPRDSWRASKEFREQIASEYAKRAFIQAVAKQGGEIDA</sequence>